<evidence type="ECO:0000259" key="12">
    <source>
        <dbReference type="PROSITE" id="PS51217"/>
    </source>
</evidence>
<keyword evidence="2 10" id="KW-0547">Nucleotide-binding</keyword>
<comment type="similarity">
    <text evidence="1">Belongs to the helicase family. UvrD subfamily.</text>
</comment>
<comment type="caution">
    <text evidence="13">The sequence shown here is derived from an EMBL/GenBank/DDBJ whole genome shotgun (WGS) entry which is preliminary data.</text>
</comment>
<evidence type="ECO:0000256" key="9">
    <source>
        <dbReference type="ARBA" id="ARBA00048988"/>
    </source>
</evidence>
<reference evidence="13 14" key="1">
    <citation type="submission" date="2016-08" db="EMBL/GenBank/DDBJ databases">
        <title>Hymenobacter coccineus sp. nov., Hymenobacter lapidarius sp. nov. and Hymenobacter glacialis sp. nov., isolated from Antarctic soil.</title>
        <authorList>
            <person name="Sedlacek I."/>
            <person name="Kralova S."/>
            <person name="Kyrova K."/>
            <person name="Maslanova I."/>
            <person name="Stankova E."/>
            <person name="Vrbovska V."/>
            <person name="Nemec M."/>
            <person name="Bartak M."/>
            <person name="Svec P."/>
            <person name="Busse H.-J."/>
            <person name="Pantucek R."/>
        </authorList>
    </citation>
    <scope>NUCLEOTIDE SEQUENCE [LARGE SCALE GENOMIC DNA]</scope>
    <source>
        <strain evidence="13 14">CCM 8643</strain>
    </source>
</reference>
<dbReference type="InterPro" id="IPR038726">
    <property type="entry name" value="PDDEXK_AddAB-type"/>
</dbReference>
<proteinExistence type="inferred from homology"/>
<evidence type="ECO:0000256" key="5">
    <source>
        <dbReference type="ARBA" id="ARBA00022840"/>
    </source>
</evidence>
<evidence type="ECO:0000256" key="10">
    <source>
        <dbReference type="PROSITE-ProRule" id="PRU00560"/>
    </source>
</evidence>
<dbReference type="InterPro" id="IPR027417">
    <property type="entry name" value="P-loop_NTPase"/>
</dbReference>
<keyword evidence="4 10" id="KW-0347">Helicase</keyword>
<dbReference type="InterPro" id="IPR014016">
    <property type="entry name" value="UvrD-like_ATP-bd"/>
</dbReference>
<evidence type="ECO:0000256" key="3">
    <source>
        <dbReference type="ARBA" id="ARBA00022801"/>
    </source>
</evidence>
<dbReference type="PROSITE" id="PS51198">
    <property type="entry name" value="UVRD_HELICASE_ATP_BIND"/>
    <property type="match status" value="1"/>
</dbReference>
<keyword evidence="6" id="KW-0413">Isomerase</keyword>
<dbReference type="GO" id="GO:0033202">
    <property type="term" value="C:DNA helicase complex"/>
    <property type="evidence" value="ECO:0007669"/>
    <property type="project" value="TreeGrafter"/>
</dbReference>
<dbReference type="AlphaFoldDB" id="A0A1G1TB27"/>
<dbReference type="InterPro" id="IPR014017">
    <property type="entry name" value="DNA_helicase_UvrD-like_C"/>
</dbReference>
<evidence type="ECO:0000256" key="8">
    <source>
        <dbReference type="ARBA" id="ARBA00034808"/>
    </source>
</evidence>
<dbReference type="InterPro" id="IPR013986">
    <property type="entry name" value="DExx_box_DNA_helicase_dom_sf"/>
</dbReference>
<comment type="catalytic activity">
    <reaction evidence="9">
        <text>ATP + H2O = ADP + phosphate + H(+)</text>
        <dbReference type="Rhea" id="RHEA:13065"/>
        <dbReference type="ChEBI" id="CHEBI:15377"/>
        <dbReference type="ChEBI" id="CHEBI:15378"/>
        <dbReference type="ChEBI" id="CHEBI:30616"/>
        <dbReference type="ChEBI" id="CHEBI:43474"/>
        <dbReference type="ChEBI" id="CHEBI:456216"/>
        <dbReference type="EC" id="5.6.2.4"/>
    </reaction>
</comment>
<evidence type="ECO:0000313" key="14">
    <source>
        <dbReference type="Proteomes" id="UP000176294"/>
    </source>
</evidence>
<dbReference type="SUPFAM" id="SSF52540">
    <property type="entry name" value="P-loop containing nucleoside triphosphate hydrolases"/>
    <property type="match status" value="1"/>
</dbReference>
<dbReference type="RefSeq" id="WP_070725313.1">
    <property type="nucleotide sequence ID" value="NZ_MDZB01000068.1"/>
</dbReference>
<dbReference type="EMBL" id="MDZB01000068">
    <property type="protein sequence ID" value="OGX88061.1"/>
    <property type="molecule type" value="Genomic_DNA"/>
</dbReference>
<protein>
    <recommendedName>
        <fullName evidence="8">DNA 3'-5' helicase</fullName>
        <ecNumber evidence="8">5.6.2.4</ecNumber>
    </recommendedName>
</protein>
<organism evidence="13 14">
    <name type="scientific">Hymenobacter lapidarius</name>
    <dbReference type="NCBI Taxonomy" id="1908237"/>
    <lineage>
        <taxon>Bacteria</taxon>
        <taxon>Pseudomonadati</taxon>
        <taxon>Bacteroidota</taxon>
        <taxon>Cytophagia</taxon>
        <taxon>Cytophagales</taxon>
        <taxon>Hymenobacteraceae</taxon>
        <taxon>Hymenobacter</taxon>
    </lineage>
</organism>
<dbReference type="CDD" id="cd17932">
    <property type="entry name" value="DEXQc_UvrD"/>
    <property type="match status" value="1"/>
</dbReference>
<dbReference type="Pfam" id="PF13361">
    <property type="entry name" value="UvrD_C"/>
    <property type="match status" value="2"/>
</dbReference>
<dbReference type="InterPro" id="IPR000212">
    <property type="entry name" value="DNA_helicase_UvrD/REP"/>
</dbReference>
<accession>A0A1G1TB27</accession>
<dbReference type="GO" id="GO:0005524">
    <property type="term" value="F:ATP binding"/>
    <property type="evidence" value="ECO:0007669"/>
    <property type="project" value="UniProtKB-UniRule"/>
</dbReference>
<dbReference type="PANTHER" id="PTHR11070:SF59">
    <property type="entry name" value="DNA 3'-5' HELICASE"/>
    <property type="match status" value="1"/>
</dbReference>
<dbReference type="GO" id="GO:0016787">
    <property type="term" value="F:hydrolase activity"/>
    <property type="evidence" value="ECO:0007669"/>
    <property type="project" value="UniProtKB-UniRule"/>
</dbReference>
<name>A0A1G1TB27_9BACT</name>
<dbReference type="STRING" id="1908237.BEN47_09955"/>
<keyword evidence="14" id="KW-1185">Reference proteome</keyword>
<dbReference type="EC" id="5.6.2.4" evidence="8"/>
<dbReference type="Pfam" id="PF12705">
    <property type="entry name" value="PDDEXK_1"/>
    <property type="match status" value="1"/>
</dbReference>
<evidence type="ECO:0000256" key="4">
    <source>
        <dbReference type="ARBA" id="ARBA00022806"/>
    </source>
</evidence>
<keyword evidence="3 10" id="KW-0378">Hydrolase</keyword>
<evidence type="ECO:0000256" key="2">
    <source>
        <dbReference type="ARBA" id="ARBA00022741"/>
    </source>
</evidence>
<dbReference type="PROSITE" id="PS51217">
    <property type="entry name" value="UVRD_HELICASE_CTER"/>
    <property type="match status" value="1"/>
</dbReference>
<evidence type="ECO:0000256" key="1">
    <source>
        <dbReference type="ARBA" id="ARBA00009922"/>
    </source>
</evidence>
<dbReference type="GO" id="GO:0043138">
    <property type="term" value="F:3'-5' DNA helicase activity"/>
    <property type="evidence" value="ECO:0007669"/>
    <property type="project" value="UniProtKB-EC"/>
</dbReference>
<evidence type="ECO:0000313" key="13">
    <source>
        <dbReference type="EMBL" id="OGX88061.1"/>
    </source>
</evidence>
<comment type="catalytic activity">
    <reaction evidence="7">
        <text>Couples ATP hydrolysis with the unwinding of duplex DNA by translocating in the 3'-5' direction.</text>
        <dbReference type="EC" id="5.6.2.4"/>
    </reaction>
</comment>
<gene>
    <name evidence="13" type="ORF">BEN47_09955</name>
</gene>
<dbReference type="GO" id="GO:0000725">
    <property type="term" value="P:recombinational repair"/>
    <property type="evidence" value="ECO:0007669"/>
    <property type="project" value="TreeGrafter"/>
</dbReference>
<feature type="domain" description="UvrD-like helicase C-terminal" evidence="12">
    <location>
        <begin position="350"/>
        <end position="665"/>
    </location>
</feature>
<feature type="domain" description="UvrD-like helicase ATP-binding" evidence="11">
    <location>
        <begin position="19"/>
        <end position="349"/>
    </location>
</feature>
<dbReference type="Pfam" id="PF00580">
    <property type="entry name" value="UvrD-helicase"/>
    <property type="match status" value="1"/>
</dbReference>
<evidence type="ECO:0000256" key="6">
    <source>
        <dbReference type="ARBA" id="ARBA00023235"/>
    </source>
</evidence>
<evidence type="ECO:0000259" key="11">
    <source>
        <dbReference type="PROSITE" id="PS51198"/>
    </source>
</evidence>
<dbReference type="Gene3D" id="1.10.486.10">
    <property type="entry name" value="PCRA, domain 4"/>
    <property type="match status" value="1"/>
</dbReference>
<keyword evidence="5 10" id="KW-0067">ATP-binding</keyword>
<feature type="binding site" evidence="10">
    <location>
        <begin position="40"/>
        <end position="47"/>
    </location>
    <ligand>
        <name>ATP</name>
        <dbReference type="ChEBI" id="CHEBI:30616"/>
    </ligand>
</feature>
<sequence length="963" mass="106159">MPIIAELPVLPAALLSKLAGLNQRQRQAVTHPDGPLLVVAGPGTGKTQLLAARVAFLLTQPDVRPQEILCLTYTDAAARNMRHRLLGFVGPEAHRVAIHTFHSLGQLIIQENGGVLGRHDLEPATDLETDEVLREVLDGLPAGHQLRRDVGDAYYDLRHLKQLFQTMKREGWAPAELLLALEEYRLELPSDAAYLYKNPPPAMRAQGMRPGDVIPHKLAEEEAHIERSVAAVGLFEAYQAGLAARRRFDYGDMLAWATHLLEENQGLRLSYQERFQHFLVDEYQDTNGAQSRLLYLLADYWSNPSLLVVGDDDQSIFRFQGASVANVFEFTRRYPQAATVVLEENYRSSAPVLATAESLIVRNQERLVGQLPGLNKQLLARHARFAASPELPRLCRYATPLHEAADVAAQLAALHHGGQWPMGRVGVITRNHDQMDQLAQLLRAAGVPFQRRRTVDVLAEPLATALHRVLRYVDASLRPDDQLAADAALFELLHLAALAVPPADLLRLALGHQSHRRQMHAAGQPVLAWRAWAGVALDDFGPTPPEQPALSTEGRQALICVLALVDGWVQAAATLPLPTLLEHIVLETLLPAQLAQAAQPGQVLAEARALLHWGRAEARRQAEAGVSDLLHTWEVLAATREGLPLEQGGEVSAALELLTAHSAKGLEWEHVWVLGCQQTAWRRKAADRGFRLPPVLAPATGDAADCEEARRLFFVALTRAQVQLTVCWAAHDEAGKELVPCEFVAELEQDGLVAADVVVSPSVLDTARRTQLAPPPPPAPVPDSVLLDELLLDFRLSATVLNSYLACPLACYYEQILRVPTAHNEELLFGSAIHLALEEFFRQAQQPAAAFGPAEELVELFRRHFSRARFELPGRVYQRLAHAGPELLRDWWAQAQACTRPTAVVEYRVRAELPGGPRLVGMLDRLDLHDDGRTCDVLDYKTGSPATASEKLARPSLVPLQLP</sequence>
<dbReference type="GO" id="GO:0003677">
    <property type="term" value="F:DNA binding"/>
    <property type="evidence" value="ECO:0007669"/>
    <property type="project" value="InterPro"/>
</dbReference>
<dbReference type="OrthoDB" id="9810135at2"/>
<dbReference type="Gene3D" id="1.10.10.160">
    <property type="match status" value="1"/>
</dbReference>
<evidence type="ECO:0000256" key="7">
    <source>
        <dbReference type="ARBA" id="ARBA00034617"/>
    </source>
</evidence>
<dbReference type="PANTHER" id="PTHR11070">
    <property type="entry name" value="UVRD / RECB / PCRA DNA HELICASE FAMILY MEMBER"/>
    <property type="match status" value="1"/>
</dbReference>
<dbReference type="Proteomes" id="UP000176294">
    <property type="component" value="Unassembled WGS sequence"/>
</dbReference>
<dbReference type="GO" id="GO:0005829">
    <property type="term" value="C:cytosol"/>
    <property type="evidence" value="ECO:0007669"/>
    <property type="project" value="TreeGrafter"/>
</dbReference>
<dbReference type="Gene3D" id="3.40.50.300">
    <property type="entry name" value="P-loop containing nucleotide triphosphate hydrolases"/>
    <property type="match status" value="3"/>
</dbReference>